<evidence type="ECO:0000256" key="2">
    <source>
        <dbReference type="SAM" id="SignalP"/>
    </source>
</evidence>
<dbReference type="OrthoDB" id="6389757at2759"/>
<feature type="chain" id="PRO_5025412668" description="27 kDa hemolymph protein" evidence="2">
    <location>
        <begin position="21"/>
        <end position="355"/>
    </location>
</feature>
<keyword evidence="4" id="KW-1185">Reference proteome</keyword>
<evidence type="ECO:0008006" key="5">
    <source>
        <dbReference type="Google" id="ProtNLM"/>
    </source>
</evidence>
<dbReference type="Pfam" id="PF01395">
    <property type="entry name" value="PBP_GOBP"/>
    <property type="match status" value="1"/>
</dbReference>
<feature type="region of interest" description="Disordered" evidence="1">
    <location>
        <begin position="233"/>
        <end position="259"/>
    </location>
</feature>
<gene>
    <name evidence="3" type="ORF">FJT64_000765</name>
</gene>
<reference evidence="3 4" key="1">
    <citation type="submission" date="2019-07" db="EMBL/GenBank/DDBJ databases">
        <title>Draft genome assembly of a fouling barnacle, Amphibalanus amphitrite (Darwin, 1854): The first reference genome for Thecostraca.</title>
        <authorList>
            <person name="Kim W."/>
        </authorList>
    </citation>
    <scope>NUCLEOTIDE SEQUENCE [LARGE SCALE GENOMIC DNA]</scope>
    <source>
        <strain evidence="3">SNU_AA5</strain>
        <tissue evidence="3">Soma without cirri and trophi</tissue>
    </source>
</reference>
<feature type="compositionally biased region" description="Acidic residues" evidence="1">
    <location>
        <begin position="240"/>
        <end position="253"/>
    </location>
</feature>
<dbReference type="SUPFAM" id="SSF47565">
    <property type="entry name" value="Insect pheromone/odorant-binding proteins"/>
    <property type="match status" value="1"/>
</dbReference>
<evidence type="ECO:0000313" key="4">
    <source>
        <dbReference type="Proteomes" id="UP000440578"/>
    </source>
</evidence>
<dbReference type="EMBL" id="VIIS01001698">
    <property type="protein sequence ID" value="KAF0294221.1"/>
    <property type="molecule type" value="Genomic_DNA"/>
</dbReference>
<protein>
    <recommendedName>
        <fullName evidence="5">27 kDa hemolymph protein</fullName>
    </recommendedName>
</protein>
<dbReference type="InterPro" id="IPR036728">
    <property type="entry name" value="PBP_GOBP_sf"/>
</dbReference>
<dbReference type="GO" id="GO:0005549">
    <property type="term" value="F:odorant binding"/>
    <property type="evidence" value="ECO:0007669"/>
    <property type="project" value="InterPro"/>
</dbReference>
<proteinExistence type="predicted"/>
<dbReference type="Proteomes" id="UP000440578">
    <property type="component" value="Unassembled WGS sequence"/>
</dbReference>
<evidence type="ECO:0000256" key="1">
    <source>
        <dbReference type="SAM" id="MobiDB-lite"/>
    </source>
</evidence>
<comment type="caution">
    <text evidence="3">The sequence shown here is derived from an EMBL/GenBank/DDBJ whole genome shotgun (WGS) entry which is preliminary data.</text>
</comment>
<name>A0A6A4VXQ4_AMPAM</name>
<accession>A0A6A4VXQ4</accession>
<dbReference type="InterPro" id="IPR006170">
    <property type="entry name" value="PBP/GOBP"/>
</dbReference>
<sequence length="355" mass="39801">MRSSTSLLWLLGAAVLAVRAEHHDGLFSFGGLESLRDPECVPESYRLPERISAIADECMRRVEQAFESQDDLDRLSAELAVLNDPKNQARNIGGSVRRFQLGIRDCMAESMGVVDDAGEFVEQRLEEEISALGFPAPFERDVQAASRACLHHTPADLSVEQRQNFYYVCRDSLLESSCMYKRLARDDPDRALDIGIQQTECLENLKPTPTIVSAMDECRDAHEVPVQYATLRRRRSVPDADAEPLEGSGETEEAAEKPASVTERVHRFIYCVFDTVGALRQDGQLDVTPLIEQLKQFEGDERAVKLQVDAATHCQDKTSIEEYNMCYYDDVSAGCHIFKVQQAFLAGDPSLLPEY</sequence>
<evidence type="ECO:0000313" key="3">
    <source>
        <dbReference type="EMBL" id="KAF0294221.1"/>
    </source>
</evidence>
<organism evidence="3 4">
    <name type="scientific">Amphibalanus amphitrite</name>
    <name type="common">Striped barnacle</name>
    <name type="synonym">Balanus amphitrite</name>
    <dbReference type="NCBI Taxonomy" id="1232801"/>
    <lineage>
        <taxon>Eukaryota</taxon>
        <taxon>Metazoa</taxon>
        <taxon>Ecdysozoa</taxon>
        <taxon>Arthropoda</taxon>
        <taxon>Crustacea</taxon>
        <taxon>Multicrustacea</taxon>
        <taxon>Cirripedia</taxon>
        <taxon>Thoracica</taxon>
        <taxon>Thoracicalcarea</taxon>
        <taxon>Balanomorpha</taxon>
        <taxon>Balanoidea</taxon>
        <taxon>Balanidae</taxon>
        <taxon>Amphibalaninae</taxon>
        <taxon>Amphibalanus</taxon>
    </lineage>
</organism>
<dbReference type="AlphaFoldDB" id="A0A6A4VXQ4"/>
<feature type="signal peptide" evidence="2">
    <location>
        <begin position="1"/>
        <end position="20"/>
    </location>
</feature>
<keyword evidence="2" id="KW-0732">Signal</keyword>